<dbReference type="Pfam" id="PF00582">
    <property type="entry name" value="Usp"/>
    <property type="match status" value="1"/>
</dbReference>
<dbReference type="PANTHER" id="PTHR46268">
    <property type="entry name" value="STRESS RESPONSE PROTEIN NHAX"/>
    <property type="match status" value="1"/>
</dbReference>
<dbReference type="RefSeq" id="WP_072347665.1">
    <property type="nucleotide sequence ID" value="NZ_JAWVXR010000001.1"/>
</dbReference>
<feature type="domain" description="UspA" evidence="2">
    <location>
        <begin position="1"/>
        <end position="136"/>
    </location>
</feature>
<dbReference type="OrthoDB" id="1421767at2"/>
<evidence type="ECO:0000256" key="1">
    <source>
        <dbReference type="ARBA" id="ARBA00008791"/>
    </source>
</evidence>
<dbReference type="EMBL" id="QPIG01000001">
    <property type="protein sequence ID" value="RCU58410.1"/>
    <property type="molecule type" value="Genomic_DNA"/>
</dbReference>
<name>A0A368P7Z3_9FLAO</name>
<comment type="similarity">
    <text evidence="1">Belongs to the universal stress protein A family.</text>
</comment>
<gene>
    <name evidence="3" type="ORF">DU428_03275</name>
</gene>
<dbReference type="PANTHER" id="PTHR46268:SF6">
    <property type="entry name" value="UNIVERSAL STRESS PROTEIN UP12"/>
    <property type="match status" value="1"/>
</dbReference>
<reference evidence="3 4" key="1">
    <citation type="submission" date="2018-07" db="EMBL/GenBank/DDBJ databases">
        <title>Oceanihabitans testaceum sp. nov., isolated from marine sediment.</title>
        <authorList>
            <person name="Li C.-M."/>
        </authorList>
    </citation>
    <scope>NUCLEOTIDE SEQUENCE [LARGE SCALE GENOMIC DNA]</scope>
    <source>
        <strain evidence="3 4">S9-10</strain>
    </source>
</reference>
<protein>
    <submittedName>
        <fullName evidence="3">Universal stress protein</fullName>
    </submittedName>
</protein>
<sequence length="268" mass="30010">MKNILVPIGSSKDSKFTLQYAIDFAQFMQAKVYVFKSFSVAPKIGTKMHVDSIVAREQVEDVKEVVDQIDTKGVSLEILSVKGGGVIDSIEEISKKINIDLIIVGQRPNDISEAYYLGRTPGNIVRQSDVPVLIIPEAYVYKPIAKLLTAIKSGVISEKTNLLPLKEVLERFEAKMHLLQVKTQDFSAKDSVVNTELKAMTSSSNISENATLFQGVLEHLNSQKPDAICVIRRKRGFFKKLWEKNTINTIKKIDFESRVPLLVLKEAE</sequence>
<dbReference type="InterPro" id="IPR006015">
    <property type="entry name" value="Universal_stress_UspA"/>
</dbReference>
<evidence type="ECO:0000313" key="4">
    <source>
        <dbReference type="Proteomes" id="UP000252249"/>
    </source>
</evidence>
<proteinExistence type="inferred from homology"/>
<evidence type="ECO:0000259" key="2">
    <source>
        <dbReference type="Pfam" id="PF00582"/>
    </source>
</evidence>
<evidence type="ECO:0000313" key="3">
    <source>
        <dbReference type="EMBL" id="RCU58410.1"/>
    </source>
</evidence>
<comment type="caution">
    <text evidence="3">The sequence shown here is derived from an EMBL/GenBank/DDBJ whole genome shotgun (WGS) entry which is preliminary data.</text>
</comment>
<dbReference type="Gene3D" id="3.40.50.12370">
    <property type="match status" value="1"/>
</dbReference>
<dbReference type="SUPFAM" id="SSF52402">
    <property type="entry name" value="Adenine nucleotide alpha hydrolases-like"/>
    <property type="match status" value="1"/>
</dbReference>
<keyword evidence="4" id="KW-1185">Reference proteome</keyword>
<dbReference type="PRINTS" id="PR01438">
    <property type="entry name" value="UNVRSLSTRESS"/>
</dbReference>
<dbReference type="InterPro" id="IPR006016">
    <property type="entry name" value="UspA"/>
</dbReference>
<dbReference type="Proteomes" id="UP000252249">
    <property type="component" value="Unassembled WGS sequence"/>
</dbReference>
<dbReference type="CDD" id="cd00293">
    <property type="entry name" value="USP-like"/>
    <property type="match status" value="1"/>
</dbReference>
<accession>A0A368P7Z3</accession>
<organism evidence="3 4">
    <name type="scientific">Oceanihabitans sediminis</name>
    <dbReference type="NCBI Taxonomy" id="1812012"/>
    <lineage>
        <taxon>Bacteria</taxon>
        <taxon>Pseudomonadati</taxon>
        <taxon>Bacteroidota</taxon>
        <taxon>Flavobacteriia</taxon>
        <taxon>Flavobacteriales</taxon>
        <taxon>Flavobacteriaceae</taxon>
        <taxon>Oceanihabitans</taxon>
    </lineage>
</organism>
<dbReference type="AlphaFoldDB" id="A0A368P7Z3"/>